<sequence length="91" mass="9643">MRTKLIFWVITVNSATQMAGALLGLPLCLWLAQSWRHGTGPFSGRAPYTHAYPIVVGVGSSITAATTVLGLLVLANNNVLYVIISILGAFS</sequence>
<reference evidence="3" key="1">
    <citation type="submission" date="2022-10" db="EMBL/GenBank/DDBJ databases">
        <title>Genome assembly of Pristionchus species.</title>
        <authorList>
            <person name="Yoshida K."/>
            <person name="Sommer R.J."/>
        </authorList>
    </citation>
    <scope>NUCLEOTIDE SEQUENCE [LARGE SCALE GENOMIC DNA]</scope>
    <source>
        <strain evidence="3">RS5460</strain>
    </source>
</reference>
<feature type="transmembrane region" description="Helical" evidence="1">
    <location>
        <begin position="7"/>
        <end position="32"/>
    </location>
</feature>
<name>A0AAN5CXL6_9BILA</name>
<feature type="transmembrane region" description="Helical" evidence="1">
    <location>
        <begin position="52"/>
        <end position="75"/>
    </location>
</feature>
<keyword evidence="3" id="KW-1185">Reference proteome</keyword>
<evidence type="ECO:0000256" key="1">
    <source>
        <dbReference type="SAM" id="Phobius"/>
    </source>
</evidence>
<evidence type="ECO:0000313" key="3">
    <source>
        <dbReference type="Proteomes" id="UP001328107"/>
    </source>
</evidence>
<organism evidence="2 3">
    <name type="scientific">Pristionchus mayeri</name>
    <dbReference type="NCBI Taxonomy" id="1317129"/>
    <lineage>
        <taxon>Eukaryota</taxon>
        <taxon>Metazoa</taxon>
        <taxon>Ecdysozoa</taxon>
        <taxon>Nematoda</taxon>
        <taxon>Chromadorea</taxon>
        <taxon>Rhabditida</taxon>
        <taxon>Rhabditina</taxon>
        <taxon>Diplogasteromorpha</taxon>
        <taxon>Diplogasteroidea</taxon>
        <taxon>Neodiplogasteridae</taxon>
        <taxon>Pristionchus</taxon>
    </lineage>
</organism>
<accession>A0AAN5CXL6</accession>
<keyword evidence="1" id="KW-0472">Membrane</keyword>
<comment type="caution">
    <text evidence="2">The sequence shown here is derived from an EMBL/GenBank/DDBJ whole genome shotgun (WGS) entry which is preliminary data.</text>
</comment>
<dbReference type="Proteomes" id="UP001328107">
    <property type="component" value="Unassembled WGS sequence"/>
</dbReference>
<keyword evidence="1" id="KW-0812">Transmembrane</keyword>
<dbReference type="AlphaFoldDB" id="A0AAN5CXL6"/>
<evidence type="ECO:0000313" key="2">
    <source>
        <dbReference type="EMBL" id="GMR52325.1"/>
    </source>
</evidence>
<gene>
    <name evidence="2" type="ORF">PMAYCL1PPCAC_22520</name>
</gene>
<keyword evidence="1" id="KW-1133">Transmembrane helix</keyword>
<protein>
    <submittedName>
        <fullName evidence="2">Uncharacterized protein</fullName>
    </submittedName>
</protein>
<dbReference type="EMBL" id="BTRK01000005">
    <property type="protein sequence ID" value="GMR52325.1"/>
    <property type="molecule type" value="Genomic_DNA"/>
</dbReference>
<proteinExistence type="predicted"/>